<keyword evidence="10 16" id="KW-0418">Kinase</keyword>
<sequence>MNLVIDIGNTRVKYSVCTQNEVVKTVSVDAFSPALLRTIKQEYEGLESAILSSVKDYPDELKVALTKQFDTFIELNATTPLPVENCYESKETLGKDRIAAIVGAFDLYEKTNVLVIDAGTAITYDLLTAEGQYLGGNISPGLEMRFRALNQFTGKLPKVEKGVVKELIGKTTEQAIRAGVQHGIVFEVDHAITSFKENYNNLKVIMTGGDAEFFDKKLKNSFFVHFNLTSIGLNRILQHNGESK</sequence>
<evidence type="ECO:0000256" key="6">
    <source>
        <dbReference type="ARBA" id="ARBA00012102"/>
    </source>
</evidence>
<feature type="active site" description="Proton acceptor" evidence="16">
    <location>
        <position position="96"/>
    </location>
</feature>
<comment type="similarity">
    <text evidence="14 16">Belongs to the type III pantothenate kinase family.</text>
</comment>
<evidence type="ECO:0000256" key="4">
    <source>
        <dbReference type="ARBA" id="ARBA00005225"/>
    </source>
</evidence>
<feature type="binding site" evidence="16">
    <location>
        <position position="117"/>
    </location>
    <ligand>
        <name>K(+)</name>
        <dbReference type="ChEBI" id="CHEBI:29103"/>
    </ligand>
</feature>
<dbReference type="InterPro" id="IPR043129">
    <property type="entry name" value="ATPase_NBD"/>
</dbReference>
<evidence type="ECO:0000313" key="18">
    <source>
        <dbReference type="Proteomes" id="UP000474630"/>
    </source>
</evidence>
<gene>
    <name evidence="16" type="primary">coaX</name>
    <name evidence="17" type="ORF">G0Q07_19875</name>
</gene>
<dbReference type="HAMAP" id="MF_01274">
    <property type="entry name" value="Pantothen_kinase_3"/>
    <property type="match status" value="1"/>
</dbReference>
<keyword evidence="16" id="KW-0479">Metal-binding</keyword>
<feature type="binding site" evidence="16">
    <location>
        <position position="120"/>
    </location>
    <ligand>
        <name>ATP</name>
        <dbReference type="ChEBI" id="CHEBI:30616"/>
    </ligand>
</feature>
<evidence type="ECO:0000256" key="11">
    <source>
        <dbReference type="ARBA" id="ARBA00022840"/>
    </source>
</evidence>
<comment type="pathway">
    <text evidence="4 16">Cofactor biosynthesis; coenzyme A biosynthesis; CoA from (R)-pantothenate: step 1/5.</text>
</comment>
<dbReference type="CDD" id="cd24015">
    <property type="entry name" value="ASKHA_NBD_PanK-III"/>
    <property type="match status" value="1"/>
</dbReference>
<evidence type="ECO:0000256" key="15">
    <source>
        <dbReference type="ARBA" id="ARBA00040883"/>
    </source>
</evidence>
<evidence type="ECO:0000256" key="14">
    <source>
        <dbReference type="ARBA" id="ARBA00038036"/>
    </source>
</evidence>
<dbReference type="Gene3D" id="3.30.420.40">
    <property type="match status" value="2"/>
</dbReference>
<comment type="subcellular location">
    <subcellularLocation>
        <location evidence="3 16">Cytoplasm</location>
    </subcellularLocation>
</comment>
<keyword evidence="8 16" id="KW-0808">Transferase</keyword>
<dbReference type="GO" id="GO:0005737">
    <property type="term" value="C:cytoplasm"/>
    <property type="evidence" value="ECO:0007669"/>
    <property type="project" value="UniProtKB-SubCell"/>
</dbReference>
<evidence type="ECO:0000256" key="10">
    <source>
        <dbReference type="ARBA" id="ARBA00022777"/>
    </source>
</evidence>
<dbReference type="SUPFAM" id="SSF53067">
    <property type="entry name" value="Actin-like ATPase domain"/>
    <property type="match status" value="2"/>
</dbReference>
<dbReference type="KEGG" id="drc:G0Q07_19875"/>
<keyword evidence="11 16" id="KW-0067">ATP-binding</keyword>
<keyword evidence="12 16" id="KW-0630">Potassium</keyword>
<evidence type="ECO:0000256" key="12">
    <source>
        <dbReference type="ARBA" id="ARBA00022958"/>
    </source>
</evidence>
<feature type="binding site" evidence="16">
    <location>
        <begin position="94"/>
        <end position="97"/>
    </location>
    <ligand>
        <name>substrate</name>
    </ligand>
</feature>
<keyword evidence="13 16" id="KW-0173">Coenzyme A biosynthesis</keyword>
<comment type="cofactor">
    <cofactor evidence="2">
        <name>K(+)</name>
        <dbReference type="ChEBI" id="CHEBI:29103"/>
    </cofactor>
</comment>
<evidence type="ECO:0000256" key="3">
    <source>
        <dbReference type="ARBA" id="ARBA00004496"/>
    </source>
</evidence>
<keyword evidence="9 16" id="KW-0547">Nucleotide-binding</keyword>
<evidence type="ECO:0000313" key="17">
    <source>
        <dbReference type="EMBL" id="QIA09820.1"/>
    </source>
</evidence>
<evidence type="ECO:0000256" key="16">
    <source>
        <dbReference type="HAMAP-Rule" id="MF_01274"/>
    </source>
</evidence>
<feature type="binding site" evidence="16">
    <location>
        <begin position="6"/>
        <end position="13"/>
    </location>
    <ligand>
        <name>ATP</name>
        <dbReference type="ChEBI" id="CHEBI:30616"/>
    </ligand>
</feature>
<dbReference type="RefSeq" id="WP_163348789.1">
    <property type="nucleotide sequence ID" value="NZ_CP048409.1"/>
</dbReference>
<name>A0A6C0RHB1_9BACT</name>
<comment type="cofactor">
    <cofactor evidence="16">
        <name>NH4(+)</name>
        <dbReference type="ChEBI" id="CHEBI:28938"/>
    </cofactor>
    <cofactor evidence="16">
        <name>K(+)</name>
        <dbReference type="ChEBI" id="CHEBI:29103"/>
    </cofactor>
    <text evidence="16">A monovalent cation. Ammonium or potassium.</text>
</comment>
<dbReference type="InterPro" id="IPR004619">
    <property type="entry name" value="Type_III_PanK"/>
</dbReference>
<keyword evidence="7 16" id="KW-0963">Cytoplasm</keyword>
<evidence type="ECO:0000256" key="5">
    <source>
        <dbReference type="ARBA" id="ARBA00011738"/>
    </source>
</evidence>
<dbReference type="Pfam" id="PF03309">
    <property type="entry name" value="Pan_kinase"/>
    <property type="match status" value="1"/>
</dbReference>
<evidence type="ECO:0000256" key="13">
    <source>
        <dbReference type="ARBA" id="ARBA00022993"/>
    </source>
</evidence>
<organism evidence="17 18">
    <name type="scientific">Draconibacterium halophilum</name>
    <dbReference type="NCBI Taxonomy" id="2706887"/>
    <lineage>
        <taxon>Bacteria</taxon>
        <taxon>Pseudomonadati</taxon>
        <taxon>Bacteroidota</taxon>
        <taxon>Bacteroidia</taxon>
        <taxon>Marinilabiliales</taxon>
        <taxon>Prolixibacteraceae</taxon>
        <taxon>Draconibacterium</taxon>
    </lineage>
</organism>
<feature type="binding site" evidence="16">
    <location>
        <position position="172"/>
    </location>
    <ligand>
        <name>substrate</name>
    </ligand>
</feature>
<dbReference type="AlphaFoldDB" id="A0A6C0RHB1"/>
<comment type="catalytic activity">
    <reaction evidence="1 16">
        <text>(R)-pantothenate + ATP = (R)-4'-phosphopantothenate + ADP + H(+)</text>
        <dbReference type="Rhea" id="RHEA:16373"/>
        <dbReference type="ChEBI" id="CHEBI:10986"/>
        <dbReference type="ChEBI" id="CHEBI:15378"/>
        <dbReference type="ChEBI" id="CHEBI:29032"/>
        <dbReference type="ChEBI" id="CHEBI:30616"/>
        <dbReference type="ChEBI" id="CHEBI:456216"/>
        <dbReference type="EC" id="2.7.1.33"/>
    </reaction>
</comment>
<evidence type="ECO:0000256" key="7">
    <source>
        <dbReference type="ARBA" id="ARBA00022490"/>
    </source>
</evidence>
<protein>
    <recommendedName>
        <fullName evidence="15 16">Type III pantothenate kinase</fullName>
        <ecNumber evidence="6 16">2.7.1.33</ecNumber>
    </recommendedName>
    <alternativeName>
        <fullName evidence="16">PanK-III</fullName>
    </alternativeName>
    <alternativeName>
        <fullName evidence="16">Pantothenic acid kinase</fullName>
    </alternativeName>
</protein>
<evidence type="ECO:0000256" key="1">
    <source>
        <dbReference type="ARBA" id="ARBA00001206"/>
    </source>
</evidence>
<comment type="subunit">
    <text evidence="5 16">Homodimer.</text>
</comment>
<dbReference type="GO" id="GO:0046872">
    <property type="term" value="F:metal ion binding"/>
    <property type="evidence" value="ECO:0007669"/>
    <property type="project" value="UniProtKB-KW"/>
</dbReference>
<dbReference type="Proteomes" id="UP000474630">
    <property type="component" value="Chromosome"/>
</dbReference>
<evidence type="ECO:0000256" key="2">
    <source>
        <dbReference type="ARBA" id="ARBA00001958"/>
    </source>
</evidence>
<dbReference type="PANTHER" id="PTHR34265">
    <property type="entry name" value="TYPE III PANTOTHENATE KINASE"/>
    <property type="match status" value="1"/>
</dbReference>
<dbReference type="NCBIfam" id="TIGR00671">
    <property type="entry name" value="baf"/>
    <property type="match status" value="1"/>
</dbReference>
<dbReference type="GO" id="GO:0004594">
    <property type="term" value="F:pantothenate kinase activity"/>
    <property type="evidence" value="ECO:0007669"/>
    <property type="project" value="UniProtKB-UniRule"/>
</dbReference>
<feature type="binding site" evidence="16">
    <location>
        <position position="87"/>
    </location>
    <ligand>
        <name>substrate</name>
    </ligand>
</feature>
<keyword evidence="18" id="KW-1185">Reference proteome</keyword>
<proteinExistence type="inferred from homology"/>
<dbReference type="GO" id="GO:0015937">
    <property type="term" value="P:coenzyme A biosynthetic process"/>
    <property type="evidence" value="ECO:0007669"/>
    <property type="project" value="UniProtKB-UniRule"/>
</dbReference>
<evidence type="ECO:0000256" key="8">
    <source>
        <dbReference type="ARBA" id="ARBA00022679"/>
    </source>
</evidence>
<dbReference type="GO" id="GO:0005524">
    <property type="term" value="F:ATP binding"/>
    <property type="evidence" value="ECO:0007669"/>
    <property type="project" value="UniProtKB-UniRule"/>
</dbReference>
<comment type="function">
    <text evidence="16">Catalyzes the phosphorylation of pantothenate (Pan), the first step in CoA biosynthesis.</text>
</comment>
<dbReference type="PANTHER" id="PTHR34265:SF1">
    <property type="entry name" value="TYPE III PANTOTHENATE KINASE"/>
    <property type="match status" value="1"/>
</dbReference>
<reference evidence="17 18" key="1">
    <citation type="submission" date="2020-02" db="EMBL/GenBank/DDBJ databases">
        <title>Genome sequencing for Draconibacterium sp. strain M1.</title>
        <authorList>
            <person name="Park S.-J."/>
        </authorList>
    </citation>
    <scope>NUCLEOTIDE SEQUENCE [LARGE SCALE GENOMIC DNA]</scope>
    <source>
        <strain evidence="17 18">M1</strain>
    </source>
</reference>
<dbReference type="EMBL" id="CP048409">
    <property type="protein sequence ID" value="QIA09820.1"/>
    <property type="molecule type" value="Genomic_DNA"/>
</dbReference>
<accession>A0A6C0RHB1</accession>
<evidence type="ECO:0000256" key="9">
    <source>
        <dbReference type="ARBA" id="ARBA00022741"/>
    </source>
</evidence>
<dbReference type="UniPathway" id="UPA00241">
    <property type="reaction ID" value="UER00352"/>
</dbReference>
<dbReference type="EC" id="2.7.1.33" evidence="6 16"/>